<reference evidence="3 4" key="1">
    <citation type="submission" date="2024-04" db="EMBL/GenBank/DDBJ databases">
        <title>Novel species of the genus Ideonella isolated from streams.</title>
        <authorList>
            <person name="Lu H."/>
        </authorList>
    </citation>
    <scope>NUCLEOTIDE SEQUENCE [LARGE SCALE GENOMIC DNA]</scope>
    <source>
        <strain evidence="3 4">LYT19W</strain>
    </source>
</reference>
<evidence type="ECO:0000256" key="1">
    <source>
        <dbReference type="SAM" id="MobiDB-lite"/>
    </source>
</evidence>
<keyword evidence="2" id="KW-1133">Transmembrane helix</keyword>
<gene>
    <name evidence="3" type="ORF">AACH00_13440</name>
</gene>
<evidence type="ECO:0000313" key="3">
    <source>
        <dbReference type="EMBL" id="MEK8047359.1"/>
    </source>
</evidence>
<dbReference type="EMBL" id="JBBUTI010000008">
    <property type="protein sequence ID" value="MEK8047359.1"/>
    <property type="molecule type" value="Genomic_DNA"/>
</dbReference>
<accession>A0ABU9C9G7</accession>
<name>A0ABU9C9G7_9BURK</name>
<dbReference type="RefSeq" id="WP_341399660.1">
    <property type="nucleotide sequence ID" value="NZ_JBBUTI010000008.1"/>
</dbReference>
<feature type="compositionally biased region" description="Basic and acidic residues" evidence="1">
    <location>
        <begin position="1"/>
        <end position="12"/>
    </location>
</feature>
<feature type="transmembrane region" description="Helical" evidence="2">
    <location>
        <begin position="34"/>
        <end position="55"/>
    </location>
</feature>
<sequence length="72" mass="7699">MPDPLTHADQHDQASAPADYPQEPEDHLSRLSPLWVLAVSTVASVAMLSIGLSLADVASHDSPQVVALSERR</sequence>
<protein>
    <submittedName>
        <fullName evidence="3">Uncharacterized protein</fullName>
    </submittedName>
</protein>
<evidence type="ECO:0000256" key="2">
    <source>
        <dbReference type="SAM" id="Phobius"/>
    </source>
</evidence>
<organism evidence="3 4">
    <name type="scientific">Ideonella margarita</name>
    <dbReference type="NCBI Taxonomy" id="2984191"/>
    <lineage>
        <taxon>Bacteria</taxon>
        <taxon>Pseudomonadati</taxon>
        <taxon>Pseudomonadota</taxon>
        <taxon>Betaproteobacteria</taxon>
        <taxon>Burkholderiales</taxon>
        <taxon>Sphaerotilaceae</taxon>
        <taxon>Ideonella</taxon>
    </lineage>
</organism>
<feature type="region of interest" description="Disordered" evidence="1">
    <location>
        <begin position="1"/>
        <end position="26"/>
    </location>
</feature>
<comment type="caution">
    <text evidence="3">The sequence shown here is derived from an EMBL/GenBank/DDBJ whole genome shotgun (WGS) entry which is preliminary data.</text>
</comment>
<keyword evidence="2" id="KW-0472">Membrane</keyword>
<dbReference type="Proteomes" id="UP001379945">
    <property type="component" value="Unassembled WGS sequence"/>
</dbReference>
<evidence type="ECO:0000313" key="4">
    <source>
        <dbReference type="Proteomes" id="UP001379945"/>
    </source>
</evidence>
<proteinExistence type="predicted"/>
<keyword evidence="4" id="KW-1185">Reference proteome</keyword>
<keyword evidence="2" id="KW-0812">Transmembrane</keyword>